<sequence length="211" mass="22160">MSRGPRVVAGLGRPETAQETADRKAEASRVYRSSQTFRNLIAALIVTVAVVAVIVLAVPRGEPAARPQIDVAAVAANVESTMGSPVLVPDLPANWQVNAAELVDAAVPVWDITVAVPEQGFVHIAQAFDADVTWAPQVLSGIAPTDSQVIDGREWDEFVVKDPSSNANISYALGTQAGSDYVLLYGSLPEEATAELASSLSTQIDVLSEAP</sequence>
<dbReference type="EMBL" id="JBBDGN010000002">
    <property type="protein sequence ID" value="MEJ1090980.1"/>
    <property type="molecule type" value="Genomic_DNA"/>
</dbReference>
<keyword evidence="2" id="KW-1133">Transmembrane helix</keyword>
<evidence type="ECO:0000256" key="1">
    <source>
        <dbReference type="SAM" id="MobiDB-lite"/>
    </source>
</evidence>
<dbReference type="InterPro" id="IPR025339">
    <property type="entry name" value="DUF4245"/>
</dbReference>
<dbReference type="Pfam" id="PF14030">
    <property type="entry name" value="DUF4245"/>
    <property type="match status" value="1"/>
</dbReference>
<reference evidence="3 4" key="1">
    <citation type="submission" date="2024-02" db="EMBL/GenBank/DDBJ databases">
        <authorList>
            <person name="Saticioglu I.B."/>
        </authorList>
    </citation>
    <scope>NUCLEOTIDE SEQUENCE [LARGE SCALE GENOMIC DNA]</scope>
    <source>
        <strain evidence="3 4">Mu-43</strain>
    </source>
</reference>
<evidence type="ECO:0000313" key="3">
    <source>
        <dbReference type="EMBL" id="MEJ1090980.1"/>
    </source>
</evidence>
<keyword evidence="2" id="KW-0812">Transmembrane</keyword>
<protein>
    <submittedName>
        <fullName evidence="3">DUF4245 family protein</fullName>
    </submittedName>
</protein>
<evidence type="ECO:0000256" key="2">
    <source>
        <dbReference type="SAM" id="Phobius"/>
    </source>
</evidence>
<keyword evidence="4" id="KW-1185">Reference proteome</keyword>
<dbReference type="Proteomes" id="UP001366085">
    <property type="component" value="Unassembled WGS sequence"/>
</dbReference>
<proteinExistence type="predicted"/>
<gene>
    <name evidence="3" type="ORF">WDU93_04675</name>
</gene>
<name>A0ABU8LI16_9MICO</name>
<organism evidence="3 4">
    <name type="scientific">Microbacterium istanbulense</name>
    <dbReference type="NCBI Taxonomy" id="3122049"/>
    <lineage>
        <taxon>Bacteria</taxon>
        <taxon>Bacillati</taxon>
        <taxon>Actinomycetota</taxon>
        <taxon>Actinomycetes</taxon>
        <taxon>Micrococcales</taxon>
        <taxon>Microbacteriaceae</taxon>
        <taxon>Microbacterium</taxon>
    </lineage>
</organism>
<keyword evidence="2" id="KW-0472">Membrane</keyword>
<dbReference type="RefSeq" id="WP_337318044.1">
    <property type="nucleotide sequence ID" value="NZ_JBBDGN010000002.1"/>
</dbReference>
<feature type="region of interest" description="Disordered" evidence="1">
    <location>
        <begin position="1"/>
        <end position="21"/>
    </location>
</feature>
<feature type="transmembrane region" description="Helical" evidence="2">
    <location>
        <begin position="40"/>
        <end position="58"/>
    </location>
</feature>
<comment type="caution">
    <text evidence="3">The sequence shown here is derived from an EMBL/GenBank/DDBJ whole genome shotgun (WGS) entry which is preliminary data.</text>
</comment>
<accession>A0ABU8LI16</accession>
<evidence type="ECO:0000313" key="4">
    <source>
        <dbReference type="Proteomes" id="UP001366085"/>
    </source>
</evidence>